<reference evidence="2" key="1">
    <citation type="submission" date="2014-12" db="EMBL/GenBank/DDBJ databases">
        <title>Genome Sequence of Valsa Canker Pathogens Uncovers a Specific Adaption of Colonization on Woody Bark.</title>
        <authorList>
            <person name="Yin Z."/>
            <person name="Liu H."/>
            <person name="Gao X."/>
            <person name="Li Z."/>
            <person name="Song N."/>
            <person name="Ke X."/>
            <person name="Dai Q."/>
            <person name="Wu Y."/>
            <person name="Sun Y."/>
            <person name="Xu J.-R."/>
            <person name="Kang Z.K."/>
            <person name="Wang L."/>
            <person name="Huang L."/>
        </authorList>
    </citation>
    <scope>NUCLEOTIDE SEQUENCE [LARGE SCALE GENOMIC DNA]</scope>
    <source>
        <strain evidence="2">03-8</strain>
    </source>
</reference>
<feature type="compositionally biased region" description="Low complexity" evidence="1">
    <location>
        <begin position="119"/>
        <end position="133"/>
    </location>
</feature>
<dbReference type="AlphaFoldDB" id="A0A194W9S7"/>
<accession>A0A194W9S7</accession>
<evidence type="ECO:0000313" key="3">
    <source>
        <dbReference type="Proteomes" id="UP000078559"/>
    </source>
</evidence>
<dbReference type="Proteomes" id="UP000078559">
    <property type="component" value="Chromosome 9"/>
</dbReference>
<evidence type="ECO:0000313" key="2">
    <source>
        <dbReference type="EMBL" id="KUI73057.1"/>
    </source>
</evidence>
<sequence>MDMPFHALECPFRAAREDWWFVQNHPATVDDIIIHALVFNPANGNLEEVDPKGAAVEPAGSQQNPPAPDPAPAVDEPVADGPAKKAAKTPAKKTIKKEAKKTAMTAAPEVTPGRKRKAVTTTGGAKTKTLAPARHGAAYTRSSPAPK</sequence>
<feature type="compositionally biased region" description="Basic residues" evidence="1">
    <location>
        <begin position="85"/>
        <end position="95"/>
    </location>
</feature>
<feature type="compositionally biased region" description="Low complexity" evidence="1">
    <location>
        <begin position="72"/>
        <end position="81"/>
    </location>
</feature>
<keyword evidence="3" id="KW-1185">Reference proteome</keyword>
<proteinExistence type="predicted"/>
<feature type="region of interest" description="Disordered" evidence="1">
    <location>
        <begin position="44"/>
        <end position="147"/>
    </location>
</feature>
<organism evidence="2 3">
    <name type="scientific">Cytospora mali</name>
    <name type="common">Apple Valsa canker fungus</name>
    <name type="synonym">Valsa mali</name>
    <dbReference type="NCBI Taxonomy" id="578113"/>
    <lineage>
        <taxon>Eukaryota</taxon>
        <taxon>Fungi</taxon>
        <taxon>Dikarya</taxon>
        <taxon>Ascomycota</taxon>
        <taxon>Pezizomycotina</taxon>
        <taxon>Sordariomycetes</taxon>
        <taxon>Sordariomycetidae</taxon>
        <taxon>Diaporthales</taxon>
        <taxon>Cytosporaceae</taxon>
        <taxon>Cytospora</taxon>
    </lineage>
</organism>
<dbReference type="EMBL" id="CM003106">
    <property type="protein sequence ID" value="KUI73057.1"/>
    <property type="molecule type" value="Genomic_DNA"/>
</dbReference>
<name>A0A194W9S7_CYTMA</name>
<protein>
    <submittedName>
        <fullName evidence="2">Uncharacterized protein</fullName>
    </submittedName>
</protein>
<evidence type="ECO:0000256" key="1">
    <source>
        <dbReference type="SAM" id="MobiDB-lite"/>
    </source>
</evidence>
<gene>
    <name evidence="2" type="ORF">VM1G_08422</name>
</gene>